<dbReference type="InterPro" id="IPR036928">
    <property type="entry name" value="AS_sf"/>
</dbReference>
<evidence type="ECO:0000313" key="4">
    <source>
        <dbReference type="Proteomes" id="UP001595824"/>
    </source>
</evidence>
<keyword evidence="4" id="KW-1185">Reference proteome</keyword>
<dbReference type="PROSITE" id="PS00571">
    <property type="entry name" value="AMIDASES"/>
    <property type="match status" value="1"/>
</dbReference>
<dbReference type="SUPFAM" id="SSF75304">
    <property type="entry name" value="Amidase signature (AS) enzymes"/>
    <property type="match status" value="1"/>
</dbReference>
<organism evidence="3 4">
    <name type="scientific">Streptomyces andamanensis</name>
    <dbReference type="NCBI Taxonomy" id="1565035"/>
    <lineage>
        <taxon>Bacteria</taxon>
        <taxon>Bacillati</taxon>
        <taxon>Actinomycetota</taxon>
        <taxon>Actinomycetes</taxon>
        <taxon>Kitasatosporales</taxon>
        <taxon>Streptomycetaceae</taxon>
        <taxon>Streptomyces</taxon>
    </lineage>
</organism>
<dbReference type="PANTHER" id="PTHR11895">
    <property type="entry name" value="TRANSAMIDASE"/>
    <property type="match status" value="1"/>
</dbReference>
<protein>
    <submittedName>
        <fullName evidence="3">Amidase</fullName>
    </submittedName>
</protein>
<accession>A0ABV8TMM1</accession>
<dbReference type="Pfam" id="PF01425">
    <property type="entry name" value="Amidase"/>
    <property type="match status" value="1"/>
</dbReference>
<comment type="caution">
    <text evidence="3">The sequence shown here is derived from an EMBL/GenBank/DDBJ whole genome shotgun (WGS) entry which is preliminary data.</text>
</comment>
<dbReference type="Gene3D" id="3.90.1300.10">
    <property type="entry name" value="Amidase signature (AS) domain"/>
    <property type="match status" value="1"/>
</dbReference>
<proteinExistence type="inferred from homology"/>
<dbReference type="RefSeq" id="WP_381743464.1">
    <property type="nucleotide sequence ID" value="NZ_JBHSDP010000027.1"/>
</dbReference>
<feature type="domain" description="Amidase" evidence="2">
    <location>
        <begin position="59"/>
        <end position="455"/>
    </location>
</feature>
<dbReference type="InterPro" id="IPR023631">
    <property type="entry name" value="Amidase_dom"/>
</dbReference>
<dbReference type="Proteomes" id="UP001595824">
    <property type="component" value="Unassembled WGS sequence"/>
</dbReference>
<dbReference type="PANTHER" id="PTHR11895:SF7">
    <property type="entry name" value="GLUTAMYL-TRNA(GLN) AMIDOTRANSFERASE SUBUNIT A, MITOCHONDRIAL"/>
    <property type="match status" value="1"/>
</dbReference>
<reference evidence="4" key="1">
    <citation type="journal article" date="2019" name="Int. J. Syst. Evol. Microbiol.">
        <title>The Global Catalogue of Microorganisms (GCM) 10K type strain sequencing project: providing services to taxonomists for standard genome sequencing and annotation.</title>
        <authorList>
            <consortium name="The Broad Institute Genomics Platform"/>
            <consortium name="The Broad Institute Genome Sequencing Center for Infectious Disease"/>
            <person name="Wu L."/>
            <person name="Ma J."/>
        </authorList>
    </citation>
    <scope>NUCLEOTIDE SEQUENCE [LARGE SCALE GENOMIC DNA]</scope>
    <source>
        <strain evidence="4">PCU 347</strain>
    </source>
</reference>
<dbReference type="EMBL" id="JBHSDP010000027">
    <property type="protein sequence ID" value="MFC4331979.1"/>
    <property type="molecule type" value="Genomic_DNA"/>
</dbReference>
<evidence type="ECO:0000259" key="2">
    <source>
        <dbReference type="Pfam" id="PF01425"/>
    </source>
</evidence>
<sequence length="483" mass="50334">MKASEYVGFDAVGLAELVAEGEVLPAELEAAAREAVQAVDPRINAVVETWPSDDEPAPGSAPLAGVPFLIKDIAVAMAGRRTELGSRLAAGNVAASDSALMRRFRRAGLVTFGRTATPELAYGISTESVLYGATRNPWDPERSAGGSSGGAAAAVAAGVVPVAHATDAAGSLRVPAAHNGLFGIKPTRGRVSMGPGVDEVFSGLAVHGGVSRTVRDSAVLLDQIRGPEPGDPYFAAQPSRPYAEEVTRPPGSLRIGVLAQAWGGRRTTAPVADALSRTVRLLESLGHRVAETEVGLGADWEEFVVANARLMTVNLTALVDELAAAFGRPVDSSTLEPATLAGYRYGQRVGGAQFLTALAMRNRVARSLARYFDAYDVLLTPTLPELPLPLGTHTEGAETLDGLGWIERITDLSPFTLPFNVAGTPAMSVPVTADAGTGLPVGMQFAAGYGCESLLFRLAGQLEQASPWSGRTPTVWAGNHPAR</sequence>
<dbReference type="InterPro" id="IPR020556">
    <property type="entry name" value="Amidase_CS"/>
</dbReference>
<dbReference type="InterPro" id="IPR000120">
    <property type="entry name" value="Amidase"/>
</dbReference>
<name>A0ABV8TMM1_9ACTN</name>
<comment type="similarity">
    <text evidence="1">Belongs to the amidase family.</text>
</comment>
<evidence type="ECO:0000256" key="1">
    <source>
        <dbReference type="ARBA" id="ARBA00009199"/>
    </source>
</evidence>
<gene>
    <name evidence="3" type="ORF">ACFPC0_30280</name>
</gene>
<evidence type="ECO:0000313" key="3">
    <source>
        <dbReference type="EMBL" id="MFC4331979.1"/>
    </source>
</evidence>